<reference evidence="6 7" key="1">
    <citation type="submission" date="2016-02" db="EMBL/GenBank/DDBJ databases">
        <authorList>
            <consortium name="Pathogen Informatics"/>
        </authorList>
    </citation>
    <scope>NUCLEOTIDE SEQUENCE [LARGE SCALE GENOMIC DNA]</scope>
    <source>
        <strain evidence="6 7">LOLA-SS005</strain>
    </source>
</reference>
<keyword evidence="2" id="KW-0813">Transport</keyword>
<keyword evidence="4 6" id="KW-0067">ATP-binding</keyword>
<keyword evidence="6" id="KW-0378">Hydrolase</keyword>
<dbReference type="InterPro" id="IPR027417">
    <property type="entry name" value="P-loop_NTPase"/>
</dbReference>
<dbReference type="RefSeq" id="WP_023370146.1">
    <property type="nucleotide sequence ID" value="NZ_CECR01000022.1"/>
</dbReference>
<feature type="domain" description="ABC transporter" evidence="5">
    <location>
        <begin position="5"/>
        <end position="203"/>
    </location>
</feature>
<dbReference type="Pfam" id="PF00005">
    <property type="entry name" value="ABC_tran"/>
    <property type="match status" value="1"/>
</dbReference>
<keyword evidence="3" id="KW-0547">Nucleotide-binding</keyword>
<dbReference type="InterPro" id="IPR003439">
    <property type="entry name" value="ABC_transporter-like_ATP-bd"/>
</dbReference>
<dbReference type="PANTHER" id="PTHR42734:SF17">
    <property type="entry name" value="METAL TRANSPORT SYSTEM ATP-BINDING PROTEIN TM_0124-RELATED"/>
    <property type="match status" value="1"/>
</dbReference>
<evidence type="ECO:0000256" key="1">
    <source>
        <dbReference type="ARBA" id="ARBA00005417"/>
    </source>
</evidence>
<name>A0A822VMD7_STRSU</name>
<dbReference type="GO" id="GO:0016887">
    <property type="term" value="F:ATP hydrolysis activity"/>
    <property type="evidence" value="ECO:0007669"/>
    <property type="project" value="InterPro"/>
</dbReference>
<dbReference type="InterPro" id="IPR003593">
    <property type="entry name" value="AAA+_ATPase"/>
</dbReference>
<dbReference type="Proteomes" id="UP000075041">
    <property type="component" value="Unassembled WGS sequence"/>
</dbReference>
<evidence type="ECO:0000256" key="4">
    <source>
        <dbReference type="ARBA" id="ARBA00022840"/>
    </source>
</evidence>
<dbReference type="AlphaFoldDB" id="A0A822VMD7"/>
<evidence type="ECO:0000259" key="5">
    <source>
        <dbReference type="PROSITE" id="PS50893"/>
    </source>
</evidence>
<dbReference type="SUPFAM" id="SSF52540">
    <property type="entry name" value="P-loop containing nucleoside triphosphate hydrolases"/>
    <property type="match status" value="1"/>
</dbReference>
<dbReference type="EMBL" id="FIFJ01000010">
    <property type="protein sequence ID" value="CYT98463.1"/>
    <property type="molecule type" value="Genomic_DNA"/>
</dbReference>
<evidence type="ECO:0000313" key="6">
    <source>
        <dbReference type="EMBL" id="CYT98463.1"/>
    </source>
</evidence>
<organism evidence="6 7">
    <name type="scientific">Streptococcus suis</name>
    <dbReference type="NCBI Taxonomy" id="1307"/>
    <lineage>
        <taxon>Bacteria</taxon>
        <taxon>Bacillati</taxon>
        <taxon>Bacillota</taxon>
        <taxon>Bacilli</taxon>
        <taxon>Lactobacillales</taxon>
        <taxon>Streptococcaceae</taxon>
        <taxon>Streptococcus</taxon>
    </lineage>
</organism>
<comment type="similarity">
    <text evidence="1">Belongs to the ABC transporter superfamily.</text>
</comment>
<dbReference type="PROSITE" id="PS00211">
    <property type="entry name" value="ABC_TRANSPORTER_1"/>
    <property type="match status" value="1"/>
</dbReference>
<evidence type="ECO:0000313" key="7">
    <source>
        <dbReference type="Proteomes" id="UP000075041"/>
    </source>
</evidence>
<evidence type="ECO:0000256" key="2">
    <source>
        <dbReference type="ARBA" id="ARBA00022448"/>
    </source>
</evidence>
<comment type="caution">
    <text evidence="6">The sequence shown here is derived from an EMBL/GenBank/DDBJ whole genome shotgun (WGS) entry which is preliminary data.</text>
</comment>
<dbReference type="PROSITE" id="PS50893">
    <property type="entry name" value="ABC_TRANSPORTER_2"/>
    <property type="match status" value="1"/>
</dbReference>
<sequence>MTYKVELKNVLKKYEDRTILKDLNLIFDNRHVYIIFGKNGCGKSTLLNILAKYDTNYKGSYVCNGFKIAYLLQDDLLFRNLTVEENLMLQLKALKSNFDYKMINTLASKLGLLDFLNSKVSELSGGEKKKVAIGQIILTDADIILLDEPTANIQKEYAKDLMNFIYEEFRDKILIISSHDNLHQNNDRNFVKIELKDGEAKYGV</sequence>
<dbReference type="Gene3D" id="3.40.50.300">
    <property type="entry name" value="P-loop containing nucleotide triphosphate hydrolases"/>
    <property type="match status" value="1"/>
</dbReference>
<proteinExistence type="inferred from homology"/>
<gene>
    <name evidence="6" type="primary">malK</name>
    <name evidence="6" type="ORF">ERS132356_01019</name>
</gene>
<dbReference type="EC" id="3.6.3.19" evidence="6"/>
<dbReference type="InterPro" id="IPR050153">
    <property type="entry name" value="Metal_Ion_Import_ABC"/>
</dbReference>
<dbReference type="GO" id="GO:0005524">
    <property type="term" value="F:ATP binding"/>
    <property type="evidence" value="ECO:0007669"/>
    <property type="project" value="UniProtKB-KW"/>
</dbReference>
<accession>A0A822VMD7</accession>
<evidence type="ECO:0000256" key="3">
    <source>
        <dbReference type="ARBA" id="ARBA00022741"/>
    </source>
</evidence>
<protein>
    <submittedName>
        <fullName evidence="6">ABC transporter ATP-binding protein</fullName>
        <ecNumber evidence="6">3.6.3.19</ecNumber>
    </submittedName>
</protein>
<dbReference type="SMART" id="SM00382">
    <property type="entry name" value="AAA"/>
    <property type="match status" value="1"/>
</dbReference>
<dbReference type="InterPro" id="IPR017871">
    <property type="entry name" value="ABC_transporter-like_CS"/>
</dbReference>
<dbReference type="PANTHER" id="PTHR42734">
    <property type="entry name" value="METAL TRANSPORT SYSTEM ATP-BINDING PROTEIN TM_0124-RELATED"/>
    <property type="match status" value="1"/>
</dbReference>